<protein>
    <submittedName>
        <fullName evidence="4">NADH-ubiquinone oxidoreductase subunit B14.5a</fullName>
    </submittedName>
</protein>
<gene>
    <name evidence="2" type="ORF">HPBE_LOCUS24039</name>
</gene>
<keyword evidence="3" id="KW-1185">Reference proteome</keyword>
<accession>A0A183GMX0</accession>
<accession>A0A3P8CUB4</accession>
<dbReference type="Proteomes" id="UP000050761">
    <property type="component" value="Unassembled WGS sequence"/>
</dbReference>
<proteinExistence type="predicted"/>
<dbReference type="AlphaFoldDB" id="A0A183GMX0"/>
<organism evidence="3 4">
    <name type="scientific">Heligmosomoides polygyrus</name>
    <name type="common">Parasitic roundworm</name>
    <dbReference type="NCBI Taxonomy" id="6339"/>
    <lineage>
        <taxon>Eukaryota</taxon>
        <taxon>Metazoa</taxon>
        <taxon>Ecdysozoa</taxon>
        <taxon>Nematoda</taxon>
        <taxon>Chromadorea</taxon>
        <taxon>Rhabditida</taxon>
        <taxon>Rhabditina</taxon>
        <taxon>Rhabditomorpha</taxon>
        <taxon>Strongyloidea</taxon>
        <taxon>Heligmosomidae</taxon>
        <taxon>Heligmosomoides</taxon>
    </lineage>
</organism>
<sequence>MSLTAASCRQYWIAFAVSFRLVLHRLHYFLALAYTALGRTITEIKARNTESPFPERDVSSRIGSRVGTPIDLGVPAVHNGNASLSRPRTPYRADAERDKFFNEPPPPPPPPVDRPYHLISNGNLSSWRRIPVEEPPRTPSEPPPARTNGESTSFGHYFFRFFYS</sequence>
<evidence type="ECO:0000313" key="4">
    <source>
        <dbReference type="WBParaSite" id="HPBE_0002404001-mRNA-1"/>
    </source>
</evidence>
<evidence type="ECO:0000256" key="1">
    <source>
        <dbReference type="SAM" id="MobiDB-lite"/>
    </source>
</evidence>
<feature type="region of interest" description="Disordered" evidence="1">
    <location>
        <begin position="73"/>
        <end position="152"/>
    </location>
</feature>
<evidence type="ECO:0000313" key="2">
    <source>
        <dbReference type="EMBL" id="VDP42532.1"/>
    </source>
</evidence>
<evidence type="ECO:0000313" key="3">
    <source>
        <dbReference type="Proteomes" id="UP000050761"/>
    </source>
</evidence>
<feature type="compositionally biased region" description="Basic and acidic residues" evidence="1">
    <location>
        <begin position="91"/>
        <end position="101"/>
    </location>
</feature>
<dbReference type="WBParaSite" id="HPBE_0002404001-mRNA-1">
    <property type="protein sequence ID" value="HPBE_0002404001-mRNA-1"/>
    <property type="gene ID" value="HPBE_0002404001"/>
</dbReference>
<dbReference type="OrthoDB" id="5406014at2759"/>
<feature type="compositionally biased region" description="Pro residues" evidence="1">
    <location>
        <begin position="103"/>
        <end position="113"/>
    </location>
</feature>
<reference evidence="2 3" key="1">
    <citation type="submission" date="2018-11" db="EMBL/GenBank/DDBJ databases">
        <authorList>
            <consortium name="Pathogen Informatics"/>
        </authorList>
    </citation>
    <scope>NUCLEOTIDE SEQUENCE [LARGE SCALE GENOMIC DNA]</scope>
</reference>
<dbReference type="EMBL" id="UZAH01035769">
    <property type="protein sequence ID" value="VDP42532.1"/>
    <property type="molecule type" value="Genomic_DNA"/>
</dbReference>
<reference evidence="4" key="2">
    <citation type="submission" date="2019-09" db="UniProtKB">
        <authorList>
            <consortium name="WormBaseParasite"/>
        </authorList>
    </citation>
    <scope>IDENTIFICATION</scope>
</reference>
<name>A0A183GMX0_HELPZ</name>